<evidence type="ECO:0000256" key="5">
    <source>
        <dbReference type="ARBA" id="ARBA00022825"/>
    </source>
</evidence>
<dbReference type="SUPFAM" id="SSF52317">
    <property type="entry name" value="Class I glutamine amidotransferase-like"/>
    <property type="match status" value="1"/>
</dbReference>
<comment type="similarity">
    <text evidence="1">Belongs to the peptidase S66 family.</text>
</comment>
<dbReference type="CDD" id="cd07025">
    <property type="entry name" value="Peptidase_S66"/>
    <property type="match status" value="1"/>
</dbReference>
<dbReference type="Gene3D" id="3.50.30.60">
    <property type="entry name" value="LD-carboxypeptidase A C-terminal domain-like"/>
    <property type="match status" value="1"/>
</dbReference>
<dbReference type="RefSeq" id="WP_164679668.1">
    <property type="nucleotide sequence ID" value="NZ_CP049057.1"/>
</dbReference>
<proteinExistence type="inferred from homology"/>
<dbReference type="AlphaFoldDB" id="A0A6G6GM47"/>
<dbReference type="Proteomes" id="UP000505306">
    <property type="component" value="Chromosome"/>
</dbReference>
<feature type="active site" description="Charge relay system" evidence="6">
    <location>
        <position position="272"/>
    </location>
</feature>
<dbReference type="GO" id="GO:0004180">
    <property type="term" value="F:carboxypeptidase activity"/>
    <property type="evidence" value="ECO:0007669"/>
    <property type="project" value="UniProtKB-KW"/>
</dbReference>
<evidence type="ECO:0000313" key="10">
    <source>
        <dbReference type="Proteomes" id="UP000505306"/>
    </source>
</evidence>
<evidence type="ECO:0000256" key="3">
    <source>
        <dbReference type="ARBA" id="ARBA00022670"/>
    </source>
</evidence>
<dbReference type="InterPro" id="IPR027461">
    <property type="entry name" value="Carboxypeptidase_A_C_sf"/>
</dbReference>
<evidence type="ECO:0000256" key="4">
    <source>
        <dbReference type="ARBA" id="ARBA00022801"/>
    </source>
</evidence>
<gene>
    <name evidence="9" type="ORF">G5B37_08780</name>
</gene>
<keyword evidence="5" id="KW-0720">Serine protease</keyword>
<dbReference type="Pfam" id="PF02016">
    <property type="entry name" value="Peptidase_S66"/>
    <property type="match status" value="1"/>
</dbReference>
<feature type="active site" description="Nucleophile" evidence="6">
    <location>
        <position position="109"/>
    </location>
</feature>
<keyword evidence="4" id="KW-0378">Hydrolase</keyword>
<dbReference type="PIRSF" id="PIRSF028757">
    <property type="entry name" value="LD-carboxypeptidase"/>
    <property type="match status" value="1"/>
</dbReference>
<evidence type="ECO:0000256" key="6">
    <source>
        <dbReference type="PIRSR" id="PIRSR028757-1"/>
    </source>
</evidence>
<dbReference type="KEGG" id="mgel:G5B37_08780"/>
<keyword evidence="3" id="KW-0645">Protease</keyword>
<dbReference type="GO" id="GO:0008236">
    <property type="term" value="F:serine-type peptidase activity"/>
    <property type="evidence" value="ECO:0007669"/>
    <property type="project" value="UniProtKB-KW"/>
</dbReference>
<name>A0A6G6GM47_9FLAO</name>
<feature type="active site" description="Charge relay system" evidence="6">
    <location>
        <position position="202"/>
    </location>
</feature>
<dbReference type="Gene3D" id="3.40.50.10740">
    <property type="entry name" value="Class I glutamine amidotransferase-like"/>
    <property type="match status" value="1"/>
</dbReference>
<keyword evidence="10" id="KW-1185">Reference proteome</keyword>
<feature type="domain" description="LD-carboxypeptidase C-terminal" evidence="8">
    <location>
        <begin position="171"/>
        <end position="287"/>
    </location>
</feature>
<dbReference type="InterPro" id="IPR040921">
    <property type="entry name" value="Peptidase_S66C"/>
</dbReference>
<evidence type="ECO:0000313" key="9">
    <source>
        <dbReference type="EMBL" id="QIE59655.1"/>
    </source>
</evidence>
<evidence type="ECO:0000256" key="2">
    <source>
        <dbReference type="ARBA" id="ARBA00022645"/>
    </source>
</evidence>
<feature type="domain" description="LD-carboxypeptidase N-terminal" evidence="7">
    <location>
        <begin position="13"/>
        <end position="128"/>
    </location>
</feature>
<sequence>MILPPNLMQGDTIGIVSTARKITETELKPFLSLLKEWKLQPLLGKTIGASDHQFAGSDALRTQDFQEMIDNPKVKAVWCARGGYGTVRMVDKLDFSKFIQNPKWIIGYSDVTVLHNTFQNLGIASLHAQMGLEIEKKTFETQQSIYNVLFGNEHTIQIPSEEPLNRLGTATGVLVGGNLSVLYSLMGSASAIDTKGKILFLEDLDEYLYHIDRMTQNLKRNGYFTNLKGLIVGGMTQMNDNSIPFGATANKIIYDAVKEYDFPVCFHFPAGHILDNRALVMGAKTKLNVREKNVTLSFIEKHD</sequence>
<dbReference type="InterPro" id="IPR003507">
    <property type="entry name" value="S66_fam"/>
</dbReference>
<dbReference type="InterPro" id="IPR027478">
    <property type="entry name" value="LdcA_N"/>
</dbReference>
<dbReference type="Pfam" id="PF17676">
    <property type="entry name" value="Peptidase_S66C"/>
    <property type="match status" value="1"/>
</dbReference>
<reference evidence="9 10" key="1">
    <citation type="submission" date="2020-02" db="EMBL/GenBank/DDBJ databases">
        <title>Complete genome sequence of Flavobacteriaceae bacterium.</title>
        <authorList>
            <person name="Kim S.-J."/>
            <person name="Kim Y.-S."/>
            <person name="Kim K.-H."/>
        </authorList>
    </citation>
    <scope>NUCLEOTIDE SEQUENCE [LARGE SCALE GENOMIC DNA]</scope>
    <source>
        <strain evidence="9 10">RR4-40</strain>
    </source>
</reference>
<protein>
    <submittedName>
        <fullName evidence="9">LD-carboxypeptidase</fullName>
    </submittedName>
</protein>
<dbReference type="SUPFAM" id="SSF141986">
    <property type="entry name" value="LD-carboxypeptidase A C-terminal domain-like"/>
    <property type="match status" value="1"/>
</dbReference>
<dbReference type="InterPro" id="IPR029062">
    <property type="entry name" value="Class_I_gatase-like"/>
</dbReference>
<dbReference type="EMBL" id="CP049057">
    <property type="protein sequence ID" value="QIE59655.1"/>
    <property type="molecule type" value="Genomic_DNA"/>
</dbReference>
<dbReference type="GO" id="GO:0006508">
    <property type="term" value="P:proteolysis"/>
    <property type="evidence" value="ECO:0007669"/>
    <property type="project" value="UniProtKB-KW"/>
</dbReference>
<dbReference type="PANTHER" id="PTHR30237:SF2">
    <property type="entry name" value="MUREIN TETRAPEPTIDE CARBOXYPEPTIDASE"/>
    <property type="match status" value="1"/>
</dbReference>
<evidence type="ECO:0000259" key="8">
    <source>
        <dbReference type="Pfam" id="PF17676"/>
    </source>
</evidence>
<dbReference type="InterPro" id="IPR040449">
    <property type="entry name" value="Peptidase_S66_N"/>
</dbReference>
<evidence type="ECO:0000256" key="1">
    <source>
        <dbReference type="ARBA" id="ARBA00010233"/>
    </source>
</evidence>
<accession>A0A6G6GM47</accession>
<keyword evidence="2 9" id="KW-0121">Carboxypeptidase</keyword>
<dbReference type="PANTHER" id="PTHR30237">
    <property type="entry name" value="MURAMOYLTETRAPEPTIDE CARBOXYPEPTIDASE"/>
    <property type="match status" value="1"/>
</dbReference>
<organism evidence="9 10">
    <name type="scientific">Rasiella rasia</name>
    <dbReference type="NCBI Taxonomy" id="2744027"/>
    <lineage>
        <taxon>Bacteria</taxon>
        <taxon>Pseudomonadati</taxon>
        <taxon>Bacteroidota</taxon>
        <taxon>Flavobacteriia</taxon>
        <taxon>Flavobacteriales</taxon>
        <taxon>Flavobacteriaceae</taxon>
        <taxon>Rasiella</taxon>
    </lineage>
</organism>
<evidence type="ECO:0000259" key="7">
    <source>
        <dbReference type="Pfam" id="PF02016"/>
    </source>
</evidence>